<feature type="compositionally biased region" description="Basic and acidic residues" evidence="1">
    <location>
        <begin position="323"/>
        <end position="351"/>
    </location>
</feature>
<protein>
    <submittedName>
        <fullName evidence="2">Uncharacterized protein</fullName>
    </submittedName>
</protein>
<evidence type="ECO:0000256" key="1">
    <source>
        <dbReference type="SAM" id="MobiDB-lite"/>
    </source>
</evidence>
<dbReference type="GO" id="GO:0006364">
    <property type="term" value="P:rRNA processing"/>
    <property type="evidence" value="ECO:0007669"/>
    <property type="project" value="InterPro"/>
</dbReference>
<sequence>MLTHIYNTAKRILSRSPSVQDRASETRDTTPTSRHIEVAMVTTRRGTETPGQDSAATPRSSGKRNALKRELDALDTPTATKRQKKSTPKKKVVEEIQEPGAEEAVPDSAEDTSDTINVAIDRIQTPSLEDKLPIRRRSSPQVVVAKPSPPASTTAEATEEAVEDDAPTSTQEEEFHTPEPQADAVHVTPATSKKTAGSPTPRAKRASERINSAQKSSGRKKAAPAEQEASADEATPTEQTPTQDAAPKKAHLRFGSEEPAEAQPEVIVNLQGHKRYEAPPEVADSEDDASDSDEAPEVVTTSAAVSKAKASQQDAARALLAQQEKERAKREAREQRIAEEQAEKRKREEKKAKKLAKLAAKQQPEEIVEKSMAGDIDLSGLLPTSLLSNLPDQRAPTPPPVRAGKTEEELRKEKLRHHIKFLERTDKGPKDVKKGKLSVAVLGQQNRVLPPKANRATKNVREKWLKGRQVDAKKGGKGIGGKMERKAFGNRGFLRGDD</sequence>
<dbReference type="OMA" id="FTRQPEE"/>
<feature type="compositionally biased region" description="Basic residues" evidence="1">
    <location>
        <begin position="81"/>
        <end position="90"/>
    </location>
</feature>
<feature type="region of interest" description="Disordered" evidence="1">
    <location>
        <begin position="1"/>
        <end position="366"/>
    </location>
</feature>
<keyword evidence="3" id="KW-1185">Reference proteome</keyword>
<gene>
    <name evidence="2" type="ORF">JI435_138350</name>
</gene>
<name>A0A7U2I891_PHANO</name>
<dbReference type="InterPro" id="IPR013268">
    <property type="entry name" value="UTP16"/>
</dbReference>
<accession>A0A7U2I891</accession>
<organism evidence="2 3">
    <name type="scientific">Phaeosphaeria nodorum (strain SN15 / ATCC MYA-4574 / FGSC 10173)</name>
    <name type="common">Glume blotch fungus</name>
    <name type="synonym">Parastagonospora nodorum</name>
    <dbReference type="NCBI Taxonomy" id="321614"/>
    <lineage>
        <taxon>Eukaryota</taxon>
        <taxon>Fungi</taxon>
        <taxon>Dikarya</taxon>
        <taxon>Ascomycota</taxon>
        <taxon>Pezizomycotina</taxon>
        <taxon>Dothideomycetes</taxon>
        <taxon>Pleosporomycetidae</taxon>
        <taxon>Pleosporales</taxon>
        <taxon>Pleosporineae</taxon>
        <taxon>Phaeosphaeriaceae</taxon>
        <taxon>Parastagonospora</taxon>
    </lineage>
</organism>
<evidence type="ECO:0000313" key="2">
    <source>
        <dbReference type="EMBL" id="QRD03978.1"/>
    </source>
</evidence>
<feature type="region of interest" description="Disordered" evidence="1">
    <location>
        <begin position="379"/>
        <end position="410"/>
    </location>
</feature>
<dbReference type="Pfam" id="PF08297">
    <property type="entry name" value="U3_snoRNA_assoc"/>
    <property type="match status" value="1"/>
</dbReference>
<dbReference type="OrthoDB" id="5423707at2759"/>
<dbReference type="KEGG" id="pno:SNOG_13835"/>
<dbReference type="RefSeq" id="XP_001804037.1">
    <property type="nucleotide sequence ID" value="XM_001803985.1"/>
</dbReference>
<feature type="compositionally biased region" description="Polar residues" evidence="1">
    <location>
        <begin position="189"/>
        <end position="198"/>
    </location>
</feature>
<dbReference type="EMBL" id="CP069038">
    <property type="protein sequence ID" value="QRD03978.1"/>
    <property type="molecule type" value="Genomic_DNA"/>
</dbReference>
<proteinExistence type="predicted"/>
<dbReference type="Proteomes" id="UP000663193">
    <property type="component" value="Chromosome 16"/>
</dbReference>
<dbReference type="AlphaFoldDB" id="A0A7U2I891"/>
<feature type="compositionally biased region" description="Acidic residues" evidence="1">
    <location>
        <begin position="283"/>
        <end position="296"/>
    </location>
</feature>
<dbReference type="GO" id="GO:0030515">
    <property type="term" value="F:snoRNA binding"/>
    <property type="evidence" value="ECO:0007669"/>
    <property type="project" value="InterPro"/>
</dbReference>
<feature type="compositionally biased region" description="Acidic residues" evidence="1">
    <location>
        <begin position="95"/>
        <end position="113"/>
    </location>
</feature>
<feature type="compositionally biased region" description="Acidic residues" evidence="1">
    <location>
        <begin position="157"/>
        <end position="166"/>
    </location>
</feature>
<reference evidence="3" key="1">
    <citation type="journal article" date="2021" name="BMC Genomics">
        <title>Chromosome-level genome assembly and manually-curated proteome of model necrotroph Parastagonospora nodorum Sn15 reveals a genome-wide trove of candidate effector homologs, and redundancy of virulence-related functions within an accessory chromosome.</title>
        <authorList>
            <person name="Bertazzoni S."/>
            <person name="Jones D.A.B."/>
            <person name="Phan H.T."/>
            <person name="Tan K.-C."/>
            <person name="Hane J.K."/>
        </authorList>
    </citation>
    <scope>NUCLEOTIDE SEQUENCE [LARGE SCALE GENOMIC DNA]</scope>
    <source>
        <strain evidence="3">SN15 / ATCC MYA-4574 / FGSC 10173)</strain>
    </source>
</reference>
<feature type="compositionally biased region" description="Polar residues" evidence="1">
    <location>
        <begin position="49"/>
        <end position="60"/>
    </location>
</feature>
<feature type="compositionally biased region" description="Low complexity" evidence="1">
    <location>
        <begin position="297"/>
        <end position="322"/>
    </location>
</feature>
<evidence type="ECO:0000313" key="3">
    <source>
        <dbReference type="Proteomes" id="UP000663193"/>
    </source>
</evidence>
<feature type="region of interest" description="Disordered" evidence="1">
    <location>
        <begin position="468"/>
        <end position="498"/>
    </location>
</feature>
<dbReference type="VEuPathDB" id="FungiDB:JI435_138350"/>